<dbReference type="STRING" id="313596.RB2501_06110"/>
<feature type="chain" id="PRO_5002666159" evidence="1">
    <location>
        <begin position="35"/>
        <end position="198"/>
    </location>
</feature>
<keyword evidence="3" id="KW-1185">Reference proteome</keyword>
<organism evidence="2 3">
    <name type="scientific">Robiginitalea biformata (strain ATCC BAA-864 / DSM 15991 / KCTC 12146 / HTCC2501)</name>
    <dbReference type="NCBI Taxonomy" id="313596"/>
    <lineage>
        <taxon>Bacteria</taxon>
        <taxon>Pseudomonadati</taxon>
        <taxon>Bacteroidota</taxon>
        <taxon>Flavobacteriia</taxon>
        <taxon>Flavobacteriales</taxon>
        <taxon>Flavobacteriaceae</taxon>
        <taxon>Robiginitalea</taxon>
    </lineage>
</organism>
<evidence type="ECO:0000313" key="2">
    <source>
        <dbReference type="EMBL" id="EAR16450.1"/>
    </source>
</evidence>
<gene>
    <name evidence="2" type="ordered locus">RB2501_06110</name>
</gene>
<evidence type="ECO:0000313" key="3">
    <source>
        <dbReference type="Proteomes" id="UP000009049"/>
    </source>
</evidence>
<protein>
    <submittedName>
        <fullName evidence="2">Uncharacterized protein</fullName>
    </submittedName>
</protein>
<accession>A4CHP2</accession>
<dbReference type="Proteomes" id="UP000009049">
    <property type="component" value="Chromosome"/>
</dbReference>
<name>A4CHP2_ROBBH</name>
<feature type="signal peptide" evidence="1">
    <location>
        <begin position="1"/>
        <end position="34"/>
    </location>
</feature>
<proteinExistence type="predicted"/>
<dbReference type="HOGENOM" id="CLU_1377234_0_0_10"/>
<dbReference type="KEGG" id="rbi:RB2501_06110"/>
<dbReference type="AlphaFoldDB" id="A4CHP2"/>
<dbReference type="RefSeq" id="WP_015753207.1">
    <property type="nucleotide sequence ID" value="NC_013222.1"/>
</dbReference>
<keyword evidence="1" id="KW-0732">Signal</keyword>
<sequence length="198" mass="21476">MEIKSSPDSCKRPVIRIRLGLTLLAGFLAGSLQAQQQCAVFKSEIGDVRKFEQTVNQLTDSLKVYAEVAAFAARYTEGRSNAQKVEFLAGEALAAAQEAVNYAAEAQYHAEVCGLDEVITHAIEAEALSIDARDFAETMYTNAKKASAAGKLGDIHYYMRRSLQAAREATRISEKATWAALDAHGSCTHEDDIATGKN</sequence>
<dbReference type="EMBL" id="CP001712">
    <property type="protein sequence ID" value="EAR16450.1"/>
    <property type="molecule type" value="Genomic_DNA"/>
</dbReference>
<evidence type="ECO:0000256" key="1">
    <source>
        <dbReference type="SAM" id="SignalP"/>
    </source>
</evidence>
<dbReference type="OrthoDB" id="1446374at2"/>
<reference evidence="2 3" key="1">
    <citation type="journal article" date="2009" name="J. Bacteriol.">
        <title>Complete genome sequence of Robiginitalea biformata HTCC2501.</title>
        <authorList>
            <person name="Oh H.M."/>
            <person name="Giovannoni S.J."/>
            <person name="Lee K."/>
            <person name="Ferriera S."/>
            <person name="Johnson J."/>
            <person name="Cho J.C."/>
        </authorList>
    </citation>
    <scope>NUCLEOTIDE SEQUENCE [LARGE SCALE GENOMIC DNA]</scope>
    <source>
        <strain evidence="3">ATCC BAA-864 / HTCC2501 / KCTC 12146</strain>
    </source>
</reference>